<proteinExistence type="predicted"/>
<dbReference type="Pfam" id="PF15296">
    <property type="entry name" value="Codanin-1_C"/>
    <property type="match status" value="1"/>
</dbReference>
<dbReference type="GO" id="GO:0005634">
    <property type="term" value="C:nucleus"/>
    <property type="evidence" value="ECO:0007669"/>
    <property type="project" value="TreeGrafter"/>
</dbReference>
<dbReference type="Proteomes" id="UP001314205">
    <property type="component" value="Unassembled WGS sequence"/>
</dbReference>
<reference evidence="3 4" key="1">
    <citation type="submission" date="2023-11" db="EMBL/GenBank/DDBJ databases">
        <authorList>
            <person name="Hedman E."/>
            <person name="Englund M."/>
            <person name="Stromberg M."/>
            <person name="Nyberg Akerstrom W."/>
            <person name="Nylinder S."/>
            <person name="Jareborg N."/>
            <person name="Kallberg Y."/>
            <person name="Kronander E."/>
        </authorList>
    </citation>
    <scope>NUCLEOTIDE SEQUENCE [LARGE SCALE GENOMIC DNA]</scope>
</reference>
<dbReference type="InterPro" id="IPR040031">
    <property type="entry name" value="Codanin-1"/>
</dbReference>
<protein>
    <recommendedName>
        <fullName evidence="2">Codanin-1 C-terminal domain-containing protein</fullName>
    </recommendedName>
</protein>
<dbReference type="InterPro" id="IPR028171">
    <property type="entry name" value="Codanin-1_C"/>
</dbReference>
<feature type="domain" description="Codanin-1 C-terminal" evidence="2">
    <location>
        <begin position="863"/>
        <end position="971"/>
    </location>
</feature>
<keyword evidence="4" id="KW-1185">Reference proteome</keyword>
<accession>A0AAV1LFW8</accession>
<gene>
    <name evidence="3" type="ORF">PARMNEM_LOCUS12804</name>
</gene>
<dbReference type="EMBL" id="CAVLGL010000088">
    <property type="protein sequence ID" value="CAK1592937.1"/>
    <property type="molecule type" value="Genomic_DNA"/>
</dbReference>
<feature type="compositionally biased region" description="Basic and acidic residues" evidence="1">
    <location>
        <begin position="96"/>
        <end position="119"/>
    </location>
</feature>
<evidence type="ECO:0000259" key="2">
    <source>
        <dbReference type="Pfam" id="PF15296"/>
    </source>
</evidence>
<evidence type="ECO:0000256" key="1">
    <source>
        <dbReference type="SAM" id="MobiDB-lite"/>
    </source>
</evidence>
<name>A0AAV1LFW8_9NEOP</name>
<feature type="region of interest" description="Disordered" evidence="1">
    <location>
        <begin position="164"/>
        <end position="283"/>
    </location>
</feature>
<dbReference type="GO" id="GO:0006325">
    <property type="term" value="P:chromatin organization"/>
    <property type="evidence" value="ECO:0007669"/>
    <property type="project" value="TreeGrafter"/>
</dbReference>
<dbReference type="PANTHER" id="PTHR28678:SF1">
    <property type="entry name" value="CODANIN-1"/>
    <property type="match status" value="1"/>
</dbReference>
<feature type="compositionally biased region" description="Polar residues" evidence="1">
    <location>
        <begin position="175"/>
        <end position="184"/>
    </location>
</feature>
<feature type="compositionally biased region" description="Basic residues" evidence="1">
    <location>
        <begin position="120"/>
        <end position="130"/>
    </location>
</feature>
<organism evidence="3 4">
    <name type="scientific">Parnassius mnemosyne</name>
    <name type="common">clouded apollo</name>
    <dbReference type="NCBI Taxonomy" id="213953"/>
    <lineage>
        <taxon>Eukaryota</taxon>
        <taxon>Metazoa</taxon>
        <taxon>Ecdysozoa</taxon>
        <taxon>Arthropoda</taxon>
        <taxon>Hexapoda</taxon>
        <taxon>Insecta</taxon>
        <taxon>Pterygota</taxon>
        <taxon>Neoptera</taxon>
        <taxon>Endopterygota</taxon>
        <taxon>Lepidoptera</taxon>
        <taxon>Glossata</taxon>
        <taxon>Ditrysia</taxon>
        <taxon>Papilionoidea</taxon>
        <taxon>Papilionidae</taxon>
        <taxon>Parnassiinae</taxon>
        <taxon>Parnassini</taxon>
        <taxon>Parnassius</taxon>
        <taxon>Driopa</taxon>
    </lineage>
</organism>
<feature type="compositionally biased region" description="Basic and acidic residues" evidence="1">
    <location>
        <begin position="1202"/>
        <end position="1216"/>
    </location>
</feature>
<feature type="region of interest" description="Disordered" evidence="1">
    <location>
        <begin position="1199"/>
        <end position="1242"/>
    </location>
</feature>
<dbReference type="PANTHER" id="PTHR28678">
    <property type="entry name" value="CODANIN-1"/>
    <property type="match status" value="1"/>
</dbReference>
<sequence>MPETIIESVLTRNLDTVLLIKWLNNESIEDAPEDCILLCCSKSEFVANFLTYLRTQTDSTLQTNSNAVQLLQQQATPEKILSRRKHRRSVSDPTSDTDRTTDSLSAKTDHQLSHESPSKDRKKAGRKVKTKLFPDDKSKDLSISSDESRISGGVNRLILSSTPIKNGYKNEYPSLHTSPVTPNLRSFRDSYERCDTPRLSHRHSRSQEKNISLGDFLINAQPKSSKKKRNKNVSDENDTDTKMELDLSNSDMFPEIGARKSSSLRSERRRIKPTNLDKSSSQKSFSLNSFNAETFQQSSPLALENNAAFKEQKIQPKEFSKSFEVERSILKQERHKLMEKFNILNTSTSQSLAATPQIKVTQKECCDFKQSYVTADINKVIYKDQIDILVEIYDTLLKNNLILSLNTEIYFLISILLSKQYEEDFTKVESQLDERNISECLLKLIHNSTYFAVKSLWYLRTILEVILDKNSLKILGENKKIRSFYPDLAKFLLNSYGLKVEAENNQEKTKSVTESRASNGVICFNFETDNAENFPSVLSFQNFKKQRDMFYEILRWYHDTQTSGGTRTTFKARIKTLISSGLTAANHAHLAALFTAHMIAECLPPTVQESKLSKLQRRLTCPTAPESHRLPHFTAKETFYKEFIMYAENECFRVHLRDAFASEIIALDSTTIATESSNESDISREFLQLSKKLCLLSKFLGYLTSLPYSQVPTDFMTKTGALANTRTQKEVNYTVPKEKVLQNNIALRNYTQPCIDLRGILISSDENGRLCITLPWIIHYLSMLDYTTLRLKYYQNLLKLLFNIYETKLKMNSISLLKKNTVIFLKSILGWLFGLPHFPQEFFYESKSLNVSVASENTIDFYDLIDESILFELCPFLRDVNVLLSTCKISNDQKEMGSFRHITPVSLSLNAEDRIRNKEKELQARLEEEFLKTQPSSTRRVLELVMERVTSGAVKELTAQILSDFRKKTREKASNLICSKNGENNETLMKSLEALYASQLQQLRGEALEAGVASIKRRAGAALAALLPSAPSPLLSLAVKGCVNRLNKWLNDNWSTTAVLCKDIEDEMKTLIALGDSVAGTHQNPVDLTAMLLPSDKFDAIHVSAAAAVINLKEHICLLLDYDEVPDSTSLLATCTAACSPTNLFCRPPSQRAILQLSVDYCIVFVSRKPEQVNEAFLNKLHALWNTCCPDRKKHAPQELLLPERRPDLSPDLRNFEDDDRAPTPISDEDDAPKTPDASGPNTEKLVVIIDCGPSVEIKNGPEQTKSDRQEQNTLLEFFDRILCPRNVVLLGESRCKASAVWEALATVLVFLLKNDYLSEDSLTEQCLAVYRQDWPQSILENLSTCMKSVSSRWSRASTGKFTLFLDFLAEYCGDMDYEPLD</sequence>
<evidence type="ECO:0000313" key="4">
    <source>
        <dbReference type="Proteomes" id="UP001314205"/>
    </source>
</evidence>
<feature type="region of interest" description="Disordered" evidence="1">
    <location>
        <begin position="73"/>
        <end position="147"/>
    </location>
</feature>
<comment type="caution">
    <text evidence="3">The sequence shown here is derived from an EMBL/GenBank/DDBJ whole genome shotgun (WGS) entry which is preliminary data.</text>
</comment>
<feature type="compositionally biased region" description="Basic and acidic residues" evidence="1">
    <location>
        <begin position="186"/>
        <end position="198"/>
    </location>
</feature>
<evidence type="ECO:0000313" key="3">
    <source>
        <dbReference type="EMBL" id="CAK1592937.1"/>
    </source>
</evidence>